<dbReference type="PANTHER" id="PTHR30469">
    <property type="entry name" value="MULTIDRUG RESISTANCE PROTEIN MDTA"/>
    <property type="match status" value="1"/>
</dbReference>
<proteinExistence type="inferred from homology"/>
<dbReference type="PROSITE" id="PS51257">
    <property type="entry name" value="PROKAR_LIPOPROTEIN"/>
    <property type="match status" value="1"/>
</dbReference>
<evidence type="ECO:0000313" key="2">
    <source>
        <dbReference type="EMBL" id="MQN89127.1"/>
    </source>
</evidence>
<dbReference type="GO" id="GO:1990281">
    <property type="term" value="C:efflux pump complex"/>
    <property type="evidence" value="ECO:0007669"/>
    <property type="project" value="TreeGrafter"/>
</dbReference>
<dbReference type="PANTHER" id="PTHR30469:SF15">
    <property type="entry name" value="HLYD FAMILY OF SECRETION PROTEINS"/>
    <property type="match status" value="1"/>
</dbReference>
<dbReference type="AlphaFoldDB" id="A0A646HFM3"/>
<dbReference type="GO" id="GO:0015562">
    <property type="term" value="F:efflux transmembrane transporter activity"/>
    <property type="evidence" value="ECO:0007669"/>
    <property type="project" value="TreeGrafter"/>
</dbReference>
<dbReference type="SUPFAM" id="SSF111369">
    <property type="entry name" value="HlyD-like secretion proteins"/>
    <property type="match status" value="1"/>
</dbReference>
<dbReference type="InterPro" id="IPR006143">
    <property type="entry name" value="RND_pump_MFP"/>
</dbReference>
<dbReference type="EMBL" id="VZBQ01000049">
    <property type="protein sequence ID" value="MQN89127.1"/>
    <property type="molecule type" value="Genomic_DNA"/>
</dbReference>
<dbReference type="NCBIfam" id="TIGR01730">
    <property type="entry name" value="RND_mfp"/>
    <property type="match status" value="1"/>
</dbReference>
<reference evidence="3" key="1">
    <citation type="submission" date="2019-09" db="EMBL/GenBank/DDBJ databases">
        <title>Distinct polysaccharide growth profiles of human intestinal Prevotella copri isolates.</title>
        <authorList>
            <person name="Fehlner-Peach H."/>
            <person name="Magnabosco C."/>
            <person name="Raghavan V."/>
            <person name="Scher J.U."/>
            <person name="Tett A."/>
            <person name="Cox L.M."/>
            <person name="Gottsegen C."/>
            <person name="Watters A."/>
            <person name="Wiltshire- Gordon J.D."/>
            <person name="Segata N."/>
            <person name="Bonneau R."/>
            <person name="Littman D.R."/>
        </authorList>
    </citation>
    <scope>NUCLEOTIDE SEQUENCE [LARGE SCALE GENOMIC DNA]</scope>
    <source>
        <strain evidence="3">iP54</strain>
    </source>
</reference>
<comment type="similarity">
    <text evidence="1">Belongs to the membrane fusion protein (MFP) (TC 8.A.1) family.</text>
</comment>
<dbReference type="RefSeq" id="WP_153112632.1">
    <property type="nucleotide sequence ID" value="NZ_VZAS01000027.1"/>
</dbReference>
<evidence type="ECO:0000256" key="1">
    <source>
        <dbReference type="ARBA" id="ARBA00009477"/>
    </source>
</evidence>
<dbReference type="Gene3D" id="2.40.420.20">
    <property type="match status" value="1"/>
</dbReference>
<evidence type="ECO:0000313" key="3">
    <source>
        <dbReference type="Proteomes" id="UP000420635"/>
    </source>
</evidence>
<protein>
    <submittedName>
        <fullName evidence="2">Efflux RND transporter periplasmic adaptor subunit</fullName>
    </submittedName>
</protein>
<sequence length="360" mass="39531">MTGNKYKFCVLAMALIALQGCKKTAHVDEEQSMANADSVSTEIYVDTLRLHEQTFHRQLICNGKLRAVEKCDLSFADGGVIEQVYVHNGERVSKGQVIARTDGSDARLNLEKATRELENAQVSLADKLIGLGYDGISANVPAAVMHRAKVTSGYYLAQYQLQAAKRSLGKCTLLAPFAGRITDLVNKRHQRVDKLCGLVNDGQLDVEFEVLEAEIKHLSVGQRVWVSLFVDDAARYGGRVVNINPMVSDKGLIKVTARIANDKGLLMDGMNVKVIAENDVKKALVVPKDAVIERDGYHVVFMYKDGEAVWTYVDVPYANIGYYAITGCERKGTQVRAGDVVITSGNLNLADGTQVHVKKK</sequence>
<organism evidence="2 3">
    <name type="scientific">Segatella copri</name>
    <dbReference type="NCBI Taxonomy" id="165179"/>
    <lineage>
        <taxon>Bacteria</taxon>
        <taxon>Pseudomonadati</taxon>
        <taxon>Bacteroidota</taxon>
        <taxon>Bacteroidia</taxon>
        <taxon>Bacteroidales</taxon>
        <taxon>Prevotellaceae</taxon>
        <taxon>Segatella</taxon>
    </lineage>
</organism>
<comment type="caution">
    <text evidence="2">The sequence shown here is derived from an EMBL/GenBank/DDBJ whole genome shotgun (WGS) entry which is preliminary data.</text>
</comment>
<dbReference type="Gene3D" id="2.40.50.100">
    <property type="match status" value="1"/>
</dbReference>
<name>A0A646HFM3_9BACT</name>
<gene>
    <name evidence="2" type="ORF">F7D59_04455</name>
</gene>
<accession>A0A646HFM3</accession>
<dbReference type="Gene3D" id="2.40.30.170">
    <property type="match status" value="1"/>
</dbReference>
<dbReference type="Proteomes" id="UP000420635">
    <property type="component" value="Unassembled WGS sequence"/>
</dbReference>